<dbReference type="Pfam" id="PF09992">
    <property type="entry name" value="NAGPA"/>
    <property type="match status" value="1"/>
</dbReference>
<keyword evidence="3" id="KW-1185">Reference proteome</keyword>
<dbReference type="InterPro" id="IPR018711">
    <property type="entry name" value="NAGPA"/>
</dbReference>
<dbReference type="EMBL" id="BAAABZ010000075">
    <property type="protein sequence ID" value="GAA0561193.1"/>
    <property type="molecule type" value="Genomic_DNA"/>
</dbReference>
<comment type="caution">
    <text evidence="2">The sequence shown here is derived from an EMBL/GenBank/DDBJ whole genome shotgun (WGS) entry which is preliminary data.</text>
</comment>
<evidence type="ECO:0000313" key="3">
    <source>
        <dbReference type="Proteomes" id="UP001501576"/>
    </source>
</evidence>
<organism evidence="2 3">
    <name type="scientific">Streptomyces mordarskii</name>
    <dbReference type="NCBI Taxonomy" id="1226758"/>
    <lineage>
        <taxon>Bacteria</taxon>
        <taxon>Bacillati</taxon>
        <taxon>Actinomycetota</taxon>
        <taxon>Actinomycetes</taxon>
        <taxon>Kitasatosporales</taxon>
        <taxon>Streptomycetaceae</taxon>
        <taxon>Streptomyces</taxon>
    </lineage>
</organism>
<proteinExistence type="predicted"/>
<evidence type="ECO:0000313" key="2">
    <source>
        <dbReference type="EMBL" id="GAA0561193.1"/>
    </source>
</evidence>
<dbReference type="PANTHER" id="PTHR40446:SF2">
    <property type="entry name" value="N-ACETYLGLUCOSAMINE-1-PHOSPHODIESTER ALPHA-N-ACETYLGLUCOSAMINIDASE"/>
    <property type="match status" value="1"/>
</dbReference>
<dbReference type="PANTHER" id="PTHR40446">
    <property type="entry name" value="N-ACETYLGLUCOSAMINE-1-PHOSPHODIESTER ALPHA-N-ACETYLGLUCOSAMINIDASE"/>
    <property type="match status" value="1"/>
</dbReference>
<protein>
    <recommendedName>
        <fullName evidence="1">Phosphodiester glycosidase domain-containing protein</fullName>
    </recommendedName>
</protein>
<sequence>MRPSALPPPVHRTFRMPPSMCAVPAPGRRWTAGLRNEESTVRRDLGTRMGAMPAHARRGERIALEEVVRDTAGRRVRLGSDDSIASAAPTLVKDGRIAVDAAAEGTLDPENLSFGYAWSNVRQPRTMAGLDAKGRLILATVDGRQPGVSEGFTLEEAARLMRSPGAVQALNLDGGGSTAMAVNGKLANITSDATGERAVGDTVQVLPWREPYRHR</sequence>
<reference evidence="3" key="1">
    <citation type="journal article" date="2019" name="Int. J. Syst. Evol. Microbiol.">
        <title>The Global Catalogue of Microorganisms (GCM) 10K type strain sequencing project: providing services to taxonomists for standard genome sequencing and annotation.</title>
        <authorList>
            <consortium name="The Broad Institute Genomics Platform"/>
            <consortium name="The Broad Institute Genome Sequencing Center for Infectious Disease"/>
            <person name="Wu L."/>
            <person name="Ma J."/>
        </authorList>
    </citation>
    <scope>NUCLEOTIDE SEQUENCE [LARGE SCALE GENOMIC DNA]</scope>
    <source>
        <strain evidence="3">JCM 5052</strain>
    </source>
</reference>
<feature type="domain" description="Phosphodiester glycosidase" evidence="1">
    <location>
        <begin position="78"/>
        <end position="204"/>
    </location>
</feature>
<name>A0ABP3PA15_9ACTN</name>
<dbReference type="Proteomes" id="UP001501576">
    <property type="component" value="Unassembled WGS sequence"/>
</dbReference>
<gene>
    <name evidence="2" type="ORF">GCM10010390_74400</name>
</gene>
<accession>A0ABP3PA15</accession>
<evidence type="ECO:0000259" key="1">
    <source>
        <dbReference type="Pfam" id="PF09992"/>
    </source>
</evidence>